<sequence>MQSCGSKGLPEPSEKQKRTENKPPERSENLNPQKNKLSGMSETQPRPKLKLSELPAQLFLPRFGLSGTSETPKPIAGSLSGLPENDPATQNKQPVKGCTS</sequence>
<feature type="region of interest" description="Disordered" evidence="1">
    <location>
        <begin position="1"/>
        <end position="100"/>
    </location>
</feature>
<accession>A0A399T5W4</accession>
<feature type="compositionally biased region" description="Basic and acidic residues" evidence="1">
    <location>
        <begin position="12"/>
        <end position="28"/>
    </location>
</feature>
<comment type="caution">
    <text evidence="2">The sequence shown here is derived from an EMBL/GenBank/DDBJ whole genome shotgun (WGS) entry which is preliminary data.</text>
</comment>
<feature type="compositionally biased region" description="Polar residues" evidence="1">
    <location>
        <begin position="29"/>
        <end position="44"/>
    </location>
</feature>
<evidence type="ECO:0000256" key="1">
    <source>
        <dbReference type="SAM" id="MobiDB-lite"/>
    </source>
</evidence>
<name>A0A399T5W4_9BACT</name>
<reference evidence="2 3" key="1">
    <citation type="submission" date="2018-08" db="EMBL/GenBank/DDBJ databases">
        <title>Pallidiluteibacterium maritimus gen. nov., sp. nov., isolated from coastal sediment.</title>
        <authorList>
            <person name="Zhou L.Y."/>
        </authorList>
    </citation>
    <scope>NUCLEOTIDE SEQUENCE [LARGE SCALE GENOMIC DNA]</scope>
    <source>
        <strain evidence="2 3">XSD2</strain>
    </source>
</reference>
<dbReference type="RefSeq" id="WP_119436869.1">
    <property type="nucleotide sequence ID" value="NZ_QWGR01000002.1"/>
</dbReference>
<dbReference type="EMBL" id="QWGR01000002">
    <property type="protein sequence ID" value="RIJ50182.1"/>
    <property type="molecule type" value="Genomic_DNA"/>
</dbReference>
<dbReference type="AlphaFoldDB" id="A0A399T5W4"/>
<keyword evidence="3" id="KW-1185">Reference proteome</keyword>
<dbReference type="Proteomes" id="UP000265926">
    <property type="component" value="Unassembled WGS sequence"/>
</dbReference>
<gene>
    <name evidence="2" type="ORF">D1614_05405</name>
</gene>
<feature type="compositionally biased region" description="Polar residues" evidence="1">
    <location>
        <begin position="87"/>
        <end position="100"/>
    </location>
</feature>
<evidence type="ECO:0000313" key="2">
    <source>
        <dbReference type="EMBL" id="RIJ50182.1"/>
    </source>
</evidence>
<proteinExistence type="predicted"/>
<protein>
    <submittedName>
        <fullName evidence="2">Uncharacterized protein</fullName>
    </submittedName>
</protein>
<evidence type="ECO:0000313" key="3">
    <source>
        <dbReference type="Proteomes" id="UP000265926"/>
    </source>
</evidence>
<organism evidence="2 3">
    <name type="scientific">Maribellus luteus</name>
    <dbReference type="NCBI Taxonomy" id="2305463"/>
    <lineage>
        <taxon>Bacteria</taxon>
        <taxon>Pseudomonadati</taxon>
        <taxon>Bacteroidota</taxon>
        <taxon>Bacteroidia</taxon>
        <taxon>Marinilabiliales</taxon>
        <taxon>Prolixibacteraceae</taxon>
        <taxon>Maribellus</taxon>
    </lineage>
</organism>